<feature type="domain" description="N-acetylmuramoyl-L-alanine amidase" evidence="14">
    <location>
        <begin position="49"/>
        <end position="200"/>
    </location>
</feature>
<dbReference type="NCBIfam" id="NF008758">
    <property type="entry name" value="PRK11789.1"/>
    <property type="match status" value="1"/>
</dbReference>
<keyword evidence="6" id="KW-0963">Cytoplasm</keyword>
<comment type="cofactor">
    <cofactor evidence="2">
        <name>Zn(2+)</name>
        <dbReference type="ChEBI" id="CHEBI:29105"/>
    </cofactor>
</comment>
<comment type="similarity">
    <text evidence="4">Belongs to the N-acetylmuramoyl-L-alanine amidase 2 family.</text>
</comment>
<feature type="region of interest" description="Disordered" evidence="13">
    <location>
        <begin position="1"/>
        <end position="21"/>
    </location>
</feature>
<evidence type="ECO:0000256" key="7">
    <source>
        <dbReference type="ARBA" id="ARBA00022723"/>
    </source>
</evidence>
<dbReference type="AlphaFoldDB" id="W0DQ97"/>
<dbReference type="EC" id="3.5.1.28" evidence="5"/>
<evidence type="ECO:0000256" key="5">
    <source>
        <dbReference type="ARBA" id="ARBA00011901"/>
    </source>
</evidence>
<dbReference type="KEGG" id="tti:THITH_15355"/>
<dbReference type="InterPro" id="IPR051206">
    <property type="entry name" value="NAMLAA_amidase_2"/>
</dbReference>
<evidence type="ECO:0000256" key="4">
    <source>
        <dbReference type="ARBA" id="ARBA00007553"/>
    </source>
</evidence>
<evidence type="ECO:0000313" key="16">
    <source>
        <dbReference type="Proteomes" id="UP000005289"/>
    </source>
</evidence>
<accession>W0DQ97</accession>
<comment type="subcellular location">
    <subcellularLocation>
        <location evidence="3">Cytoplasm</location>
    </subcellularLocation>
</comment>
<protein>
    <recommendedName>
        <fullName evidence="11">1,6-anhydro-N-acetylmuramyl-L-alanine amidase AmpD</fullName>
        <ecNumber evidence="5">3.5.1.28</ecNumber>
    </recommendedName>
    <alternativeName>
        <fullName evidence="12">N-acetylmuramoyl-L-alanine amidase</fullName>
    </alternativeName>
</protein>
<dbReference type="InterPro" id="IPR002502">
    <property type="entry name" value="Amidase_domain"/>
</dbReference>
<evidence type="ECO:0000256" key="1">
    <source>
        <dbReference type="ARBA" id="ARBA00001561"/>
    </source>
</evidence>
<organism evidence="15 16">
    <name type="scientific">Thioalkalivibrio paradoxus ARh 1</name>
    <dbReference type="NCBI Taxonomy" id="713585"/>
    <lineage>
        <taxon>Bacteria</taxon>
        <taxon>Pseudomonadati</taxon>
        <taxon>Pseudomonadota</taxon>
        <taxon>Gammaproteobacteria</taxon>
        <taxon>Chromatiales</taxon>
        <taxon>Ectothiorhodospiraceae</taxon>
        <taxon>Thioalkalivibrio</taxon>
    </lineage>
</organism>
<evidence type="ECO:0000256" key="6">
    <source>
        <dbReference type="ARBA" id="ARBA00022490"/>
    </source>
</evidence>
<dbReference type="InterPro" id="IPR036505">
    <property type="entry name" value="Amidase/PGRP_sf"/>
</dbReference>
<evidence type="ECO:0000259" key="14">
    <source>
        <dbReference type="SMART" id="SM00644"/>
    </source>
</evidence>
<keyword evidence="10" id="KW-0961">Cell wall biogenesis/degradation</keyword>
<gene>
    <name evidence="15" type="ORF">THITH_15355</name>
</gene>
<evidence type="ECO:0000313" key="15">
    <source>
        <dbReference type="EMBL" id="AHE99427.1"/>
    </source>
</evidence>
<dbReference type="GO" id="GO:0071555">
    <property type="term" value="P:cell wall organization"/>
    <property type="evidence" value="ECO:0007669"/>
    <property type="project" value="UniProtKB-KW"/>
</dbReference>
<dbReference type="CDD" id="cd06583">
    <property type="entry name" value="PGRP"/>
    <property type="match status" value="1"/>
</dbReference>
<feature type="compositionally biased region" description="Low complexity" evidence="13">
    <location>
        <begin position="1"/>
        <end position="19"/>
    </location>
</feature>
<reference evidence="15 16" key="1">
    <citation type="submission" date="2013-12" db="EMBL/GenBank/DDBJ databases">
        <authorList>
            <consortium name="DOE Joint Genome Institute"/>
            <person name="Muyzer G."/>
            <person name="Huntemann M."/>
            <person name="Han J."/>
            <person name="Chen A."/>
            <person name="Kyrpides N."/>
            <person name="Mavromatis K."/>
            <person name="Markowitz V."/>
            <person name="Palaniappan K."/>
            <person name="Ivanova N."/>
            <person name="Schaumberg A."/>
            <person name="Pati A."/>
            <person name="Liolios K."/>
            <person name="Nordberg H.P."/>
            <person name="Cantor M.N."/>
            <person name="Hua S.X."/>
            <person name="Woyke T."/>
        </authorList>
    </citation>
    <scope>NUCLEOTIDE SEQUENCE [LARGE SCALE GENOMIC DNA]</scope>
    <source>
        <strain evidence="15 16">ARh 1</strain>
    </source>
</reference>
<dbReference type="EMBL" id="CP007029">
    <property type="protein sequence ID" value="AHE99427.1"/>
    <property type="molecule type" value="Genomic_DNA"/>
</dbReference>
<dbReference type="PANTHER" id="PTHR30417">
    <property type="entry name" value="N-ACETYLMURAMOYL-L-ALANINE AMIDASE AMID"/>
    <property type="match status" value="1"/>
</dbReference>
<dbReference type="Gene3D" id="3.40.80.10">
    <property type="entry name" value="Peptidoglycan recognition protein-like"/>
    <property type="match status" value="1"/>
</dbReference>
<keyword evidence="8" id="KW-0378">Hydrolase</keyword>
<dbReference type="PANTHER" id="PTHR30417:SF4">
    <property type="entry name" value="1,6-ANHYDRO-N-ACETYLMURAMYL-L-ALANINE AMIDASE AMPD"/>
    <property type="match status" value="1"/>
</dbReference>
<dbReference type="GO" id="GO:0008745">
    <property type="term" value="F:N-acetylmuramoyl-L-alanine amidase activity"/>
    <property type="evidence" value="ECO:0007669"/>
    <property type="project" value="UniProtKB-EC"/>
</dbReference>
<dbReference type="GO" id="GO:0005737">
    <property type="term" value="C:cytoplasm"/>
    <property type="evidence" value="ECO:0007669"/>
    <property type="project" value="UniProtKB-SubCell"/>
</dbReference>
<evidence type="ECO:0000256" key="13">
    <source>
        <dbReference type="SAM" id="MobiDB-lite"/>
    </source>
</evidence>
<evidence type="ECO:0000256" key="10">
    <source>
        <dbReference type="ARBA" id="ARBA00023316"/>
    </source>
</evidence>
<evidence type="ECO:0000256" key="11">
    <source>
        <dbReference type="ARBA" id="ARBA00039257"/>
    </source>
</evidence>
<evidence type="ECO:0000256" key="8">
    <source>
        <dbReference type="ARBA" id="ARBA00022801"/>
    </source>
</evidence>
<keyword evidence="16" id="KW-1185">Reference proteome</keyword>
<dbReference type="SUPFAM" id="SSF55846">
    <property type="entry name" value="N-acetylmuramoyl-L-alanine amidase-like"/>
    <property type="match status" value="1"/>
</dbReference>
<dbReference type="GO" id="GO:0046872">
    <property type="term" value="F:metal ion binding"/>
    <property type="evidence" value="ECO:0007669"/>
    <property type="project" value="UniProtKB-KW"/>
</dbReference>
<dbReference type="HOGENOM" id="CLU_049290_1_0_6"/>
<dbReference type="SMART" id="SM00644">
    <property type="entry name" value="Ami_2"/>
    <property type="match status" value="1"/>
</dbReference>
<sequence length="218" mass="23629">MLLRGPAGVPPAAADASGPVKVPVEHAADGVSASGEARAWWPPARVRPSPNRDPRPAGMEPELIVIHSISLPPCEFGGPYIGQLFTNTLEPRAHPYFAVIADLRVSAHVVIGRDGEATQYVPFTERAWHAGVSSWRGRERCNDFSIGIELEGCDERPFTPSQYRQLASLIAWLRQRFPALAGDALAGHADIAPGRKTDPGPYFDWQHLAARLEGEADA</sequence>
<evidence type="ECO:0000256" key="9">
    <source>
        <dbReference type="ARBA" id="ARBA00022833"/>
    </source>
</evidence>
<comment type="catalytic activity">
    <reaction evidence="1">
        <text>Hydrolyzes the link between N-acetylmuramoyl residues and L-amino acid residues in certain cell-wall glycopeptides.</text>
        <dbReference type="EC" id="3.5.1.28"/>
    </reaction>
</comment>
<dbReference type="Proteomes" id="UP000005289">
    <property type="component" value="Chromosome"/>
</dbReference>
<name>W0DQ97_9GAMM</name>
<keyword evidence="9" id="KW-0862">Zinc</keyword>
<evidence type="ECO:0000256" key="12">
    <source>
        <dbReference type="ARBA" id="ARBA00042615"/>
    </source>
</evidence>
<keyword evidence="7" id="KW-0479">Metal-binding</keyword>
<dbReference type="STRING" id="713585.THITH_15355"/>
<evidence type="ECO:0000256" key="3">
    <source>
        <dbReference type="ARBA" id="ARBA00004496"/>
    </source>
</evidence>
<dbReference type="GO" id="GO:0009254">
    <property type="term" value="P:peptidoglycan turnover"/>
    <property type="evidence" value="ECO:0007669"/>
    <property type="project" value="TreeGrafter"/>
</dbReference>
<proteinExistence type="inferred from homology"/>
<dbReference type="Pfam" id="PF01510">
    <property type="entry name" value="Amidase_2"/>
    <property type="match status" value="1"/>
</dbReference>
<dbReference type="GO" id="GO:0009253">
    <property type="term" value="P:peptidoglycan catabolic process"/>
    <property type="evidence" value="ECO:0007669"/>
    <property type="project" value="InterPro"/>
</dbReference>
<evidence type="ECO:0000256" key="2">
    <source>
        <dbReference type="ARBA" id="ARBA00001947"/>
    </source>
</evidence>